<dbReference type="InterPro" id="IPR014721">
    <property type="entry name" value="Ribsml_uS5_D2-typ_fold_subgr"/>
</dbReference>
<sequence>MPKKKKINYIYAVGRRRTASARVRLFKGKGVSTVNGRPIEEYFPGAIPKDIWSKPFKVLDVFDKYFVSVKVVGGGKIGQLEAVAHGIAKTLSLLNRDKFRKPLKAVGLLTRDARIRERRKIGMGGKARREKQSPKR</sequence>
<keyword evidence="3" id="KW-0687">Ribonucleoprotein</keyword>
<dbReference type="InterPro" id="IPR023035">
    <property type="entry name" value="Ribosomal_uS9_bac/plastid"/>
</dbReference>
<evidence type="ECO:0000256" key="4">
    <source>
        <dbReference type="ARBA" id="ARBA00035259"/>
    </source>
</evidence>
<dbReference type="GO" id="GO:0005737">
    <property type="term" value="C:cytoplasm"/>
    <property type="evidence" value="ECO:0007669"/>
    <property type="project" value="UniProtKB-ARBA"/>
</dbReference>
<evidence type="ECO:0000256" key="1">
    <source>
        <dbReference type="ARBA" id="ARBA00005251"/>
    </source>
</evidence>
<evidence type="ECO:0000313" key="6">
    <source>
        <dbReference type="EMBL" id="OGM58947.1"/>
    </source>
</evidence>
<dbReference type="SUPFAM" id="SSF54211">
    <property type="entry name" value="Ribosomal protein S5 domain 2-like"/>
    <property type="match status" value="1"/>
</dbReference>
<dbReference type="Pfam" id="PF00380">
    <property type="entry name" value="Ribosomal_S9"/>
    <property type="match status" value="1"/>
</dbReference>
<dbReference type="GO" id="GO:0006412">
    <property type="term" value="P:translation"/>
    <property type="evidence" value="ECO:0007669"/>
    <property type="project" value="InterPro"/>
</dbReference>
<dbReference type="InterPro" id="IPR020568">
    <property type="entry name" value="Ribosomal_Su5_D2-typ_SF"/>
</dbReference>
<dbReference type="PANTHER" id="PTHR21569:SF1">
    <property type="entry name" value="SMALL RIBOSOMAL SUBUNIT PROTEIN US9M"/>
    <property type="match status" value="1"/>
</dbReference>
<dbReference type="Proteomes" id="UP000176404">
    <property type="component" value="Unassembled WGS sequence"/>
</dbReference>
<dbReference type="GO" id="GO:0015935">
    <property type="term" value="C:small ribosomal subunit"/>
    <property type="evidence" value="ECO:0007669"/>
    <property type="project" value="TreeGrafter"/>
</dbReference>
<accession>A0A1F8B4M6</accession>
<protein>
    <recommendedName>
        <fullName evidence="4">Small ribosomal subunit protein uS9</fullName>
    </recommendedName>
    <alternativeName>
        <fullName evidence="5">30S ribosomal protein S9</fullName>
    </alternativeName>
</protein>
<dbReference type="Gene3D" id="3.30.230.10">
    <property type="match status" value="1"/>
</dbReference>
<dbReference type="InterPro" id="IPR000754">
    <property type="entry name" value="Ribosomal_uS9"/>
</dbReference>
<organism evidence="6 7">
    <name type="scientific">Candidatus Woesebacteria bacterium RIFCSPLOWO2_01_FULL_39_10b</name>
    <dbReference type="NCBI Taxonomy" id="1802517"/>
    <lineage>
        <taxon>Bacteria</taxon>
        <taxon>Candidatus Woeseibacteriota</taxon>
    </lineage>
</organism>
<proteinExistence type="inferred from homology"/>
<dbReference type="PANTHER" id="PTHR21569">
    <property type="entry name" value="RIBOSOMAL PROTEIN S9"/>
    <property type="match status" value="1"/>
</dbReference>
<evidence type="ECO:0000313" key="7">
    <source>
        <dbReference type="Proteomes" id="UP000176404"/>
    </source>
</evidence>
<keyword evidence="2 6" id="KW-0689">Ribosomal protein</keyword>
<comment type="similarity">
    <text evidence="1">Belongs to the universal ribosomal protein uS9 family.</text>
</comment>
<dbReference type="AlphaFoldDB" id="A0A1F8B4M6"/>
<dbReference type="NCBIfam" id="NF001099">
    <property type="entry name" value="PRK00132.1"/>
    <property type="match status" value="1"/>
</dbReference>
<comment type="caution">
    <text evidence="6">The sequence shown here is derived from an EMBL/GenBank/DDBJ whole genome shotgun (WGS) entry which is preliminary data.</text>
</comment>
<dbReference type="STRING" id="1802517.A2892_05125"/>
<dbReference type="GO" id="GO:0003735">
    <property type="term" value="F:structural constituent of ribosome"/>
    <property type="evidence" value="ECO:0007669"/>
    <property type="project" value="InterPro"/>
</dbReference>
<reference evidence="6 7" key="1">
    <citation type="journal article" date="2016" name="Nat. Commun.">
        <title>Thousands of microbial genomes shed light on interconnected biogeochemical processes in an aquifer system.</title>
        <authorList>
            <person name="Anantharaman K."/>
            <person name="Brown C.T."/>
            <person name="Hug L.A."/>
            <person name="Sharon I."/>
            <person name="Castelle C.J."/>
            <person name="Probst A.J."/>
            <person name="Thomas B.C."/>
            <person name="Singh A."/>
            <person name="Wilkins M.J."/>
            <person name="Karaoz U."/>
            <person name="Brodie E.L."/>
            <person name="Williams K.H."/>
            <person name="Hubbard S.S."/>
            <person name="Banfield J.F."/>
        </authorList>
    </citation>
    <scope>NUCLEOTIDE SEQUENCE [LARGE SCALE GENOMIC DNA]</scope>
</reference>
<dbReference type="GO" id="GO:0003723">
    <property type="term" value="F:RNA binding"/>
    <property type="evidence" value="ECO:0007669"/>
    <property type="project" value="TreeGrafter"/>
</dbReference>
<dbReference type="EMBL" id="MGHD01000026">
    <property type="protein sequence ID" value="OGM58947.1"/>
    <property type="molecule type" value="Genomic_DNA"/>
</dbReference>
<evidence type="ECO:0000256" key="5">
    <source>
        <dbReference type="ARBA" id="ARBA00035523"/>
    </source>
</evidence>
<gene>
    <name evidence="6" type="ORF">A2892_05125</name>
</gene>
<evidence type="ECO:0000256" key="2">
    <source>
        <dbReference type="ARBA" id="ARBA00022980"/>
    </source>
</evidence>
<name>A0A1F8B4M6_9BACT</name>
<evidence type="ECO:0000256" key="3">
    <source>
        <dbReference type="ARBA" id="ARBA00023274"/>
    </source>
</evidence>